<dbReference type="InterPro" id="IPR027417">
    <property type="entry name" value="P-loop_NTPase"/>
</dbReference>
<keyword evidence="5" id="KW-0862">Zinc</keyword>
<evidence type="ECO:0000259" key="10">
    <source>
        <dbReference type="PROSITE" id="PS50119"/>
    </source>
</evidence>
<dbReference type="SUPFAM" id="SSF52540">
    <property type="entry name" value="P-loop containing nucleoside triphosphate hydrolases"/>
    <property type="match status" value="2"/>
</dbReference>
<sequence>MEQPLKNNITEEVNLKCETVKLLKPFFIVDHVKSLFVIKCFTSEHRKRTKPKTYDLPPKNVPVRTKKQKCEQCDKNEAFYFCSECDEVQCEKCSKLYHKIETDEEDDENRVIELGLVKWEKVTEPKEQKEPILPKIKCQLCEKKHPFCFCVICKKFFCLECFSQNRKHKQEITRKKHLEKSFRINSSIFSRDPIINMTPLCEEKDCKNRSKKHCTKEKYKYCVECMEDCINKKNKTIDLRYFVWEPQHKQCEQCKHEGKVSRKSQVNTFCLKCKQFLCLKCSGKHREHTLLEYNQELKKDQNYHSSQDKCHEAKVYCPDCNLIFCEIGFLNFHRKKKKKRKGVNETEHKPIPLVYLKVPVFEKKMCQTLIRRKNKKSIQCKNRATSFCRDCCEFYCRKCDQNKHKYKNLKKHKRMKVTFELQVKEKRAKCNECESIATVFCCDCDKALCDKCEVDNHLNENEEEVDEKHFTVNCRYLDESLLSRKPTYWKPLNTMISCHKCYTSQDPDRFFCFDCNQFFCFHCSHEIHSSETNSNHKMIKKIEFLEKKPKKNRKEQCGNKECKRNANFYCIHCDEFWCGNCGLDKHTKEEQNHLILNTKIFKKLKIVIESSSNLNNSLASQQKSNSTSQHDFFLYINLDKYSQILRASTPYLLLYTKNKEDPSAIKMQPSSSKAIWKIQVQLPKINRSSKYKFALVYGQSINILESNKKKGSLIFSKTNKISGNKYISFDIFNNDFPMNIERSYLIFKKYILQKTKVMNFFLESLLIELFVKLKRQDQDKQTKINLSSEYDQLLNKINKVFKQIDHDLDKSITQKVLFDVLANFRLFNEYITLPALVILLSLENQISKLSLKHYHQPLFLKYFRVYSTPRKNSDRPLFNNQNIEKLLSNFFSSKTWKSKKNDKFWRLLFELNQKKLPIIRSLITITAKKLFKDPNPHLQIIFLQELTKIQTQYQKLDFIVTIENSKFIQFNNKTKLKVLFKYLTLGSVHFLNSIQKTIDFWAKFMRLQIKMEIKKKIIELFKDLPIYQKIDPLQFCKQFLKVKYPNSNKPNLNTKIRNILLNKIRIKMEYLLHKNPTLYKKNPILIKLPDELQESVWKSIFKEIVKTTSSKINQRNLVTIYNQNFQEWYQMRIKDNEEFNEKDLDESLQNQILEFKEIEKCIQNLTENNWTFLEMQKFLSIKIHRIFIDNQEQWKRAHRLCSRFKEIKNLFATFVNSYSYGVIDISPINLYFRKLENRKVKRLSSTTEKILPEKLLKFLAHLVSSYWFKDLIWKPQLMKFILKNSLQIPKKILKSLTNHKEGNEYREQETENEQIELEIEKKQNQEEEEKKDYPKLKLSDLVGIIHKCSEKWDKLYIQFFSLEITFAKLDQYIPIGSNFSSIISQVKLLKISLLNNEDNNRMSKKIQGFSVVEKKLNFYQSLQLCTSHLPQLLDFLEAFSLSKIDSSRFQDLHNVYGQLQQSWDNQKLSDETFGLLQDIFNKMTNQTFLFISNLMRESPTLLEWCRKKSNLEKIDHYQETTLGVSPKFQIIIKNIRQLAKRIFPYSDHNCQSILEFLSLVNKSEEDWKQKDNNGIRNEKQNYENIGSDDNINFEFVHQILPDLIQAINMKNETLAEQSKKIVEEMISMGEQIHFSYQNGIGHVEISMIGDNLTNEFISMDRMLTIYNDISSIPEKNTTKELAIFSQFLPMLQEAVEGFTKLIRSGFIFVNIIELDINEDIVEKLDTLIKQLRNSLKTWKGFLVQLREDYRFINYFSVSELLTIISCIIPTSKFSVTGNSLFLPQNKRKDYLINLLNTFSPNLSDKFFKEMKSLQKKYIQNVNKNKKNRKKYNFEENDILQQTNDFILKSKIIICEFENMLKETDKNKTIIKIKYKNQQLKRFCKDFKQQLRQIKSTPKTCCVTVKNGEQEAFYLILSFFFSYCKRFPRNRQVLICHEQVQSDEILLFLKRWQQNTEENSIFILSNITKLRFKIQGEFLKQLNYISKTDTNTPLIVICVGESSATNNIQNFLRNGIIKLSPLDPSCLAQVIKNADPRKWEKFTTVYSDLPGQGKTTEIYSRAIPKNEKHQNKKNKIIYKRYRIRNCSQYELIQTLNSTSSVSSSFKIHNNSNKKNILLHFDLASCISDEINYLIWSLFIFNYLEDPQTGHVFHLQENTRCSFELPNLSIKDQNRLENAHVLDKYYILKLTNCIKADFGVDSLKLQTIETPPIFGKDFPELTVNNELLLVSYFVQCFRNKSFSGKMSTFRKFYQKGEVPQDFKETKENIFLLISNEIKQRSLSRESMKITACFFMNFIHFVFEHIKLLADWSLFWPFVWGDHGITITGRLADLILDTSFHSIDRSLDWTKKNFSYNENFSVWENRSQALLIYKYNFENIPVSGGLGYELERSINGLQILATKAEYLTKYFPQDTQTNKEIYYDLTRNGFDLNQKSLNDPKNPKMANLDFSIHILNKIVQSIPNEELKKKVENLRKKMTKGNSQYVLTPDNFLKMVYIEYRLNCGIPVILMSETGVGKTSLIKYLVEKILDRCLFIFNVNANTTPDEIIHFMKKQIQDFRKGTMVHIFFDEFNTAPPETISVFKEIFIDQRIEGEHVPREIRIIGAINPYRTVKSVPKTVGLEYHKGSGLLSHSSSVTQKMGFEKSRQKVMMKNKQNEQKYYAYRVHPLPKLFWEYIFDFGILNPDSERIYIERMVSLALNKKLLSSSLAKNEKCDVADFVTELSQLIFKSHQILKDFFSDPMNTASLRDCRRAIQLFNFFCGEIGINLVKNLYGPQVLKATVMSLFVCYNCKLDTQMRTEFWKQIFSFMNEKGLKLTRPKTNDYFEKFIYKVRLRFAMKLNLQTFPNKKQNTFHDNKAKIALNQGLTENILVTFICLINKIAIFIIGKPGTSKSLAVELLLSRFSRTSEEPIIEEWKLPRIHKFFYQCSPASTEEGVTNVFQNARTFKEEGFLSVLVLDEVGLAPGLKVLHQELENIDKEVKNCVNVIGLSNWALDAAQMNRVILLQRTSPNKLDLVTTARQIAPTIPKHLIAMVTESYQEIYKMQERPYFGLRDFYTTIKGIVSYQEKFKYSESQSSFKDPICMKNKKFDINPEEMFVWKSICRNFGSRKEMLQAMLQTHFKLINQPIPNPQSLIQENLKGDQNGLARHLMILTKNMTVLPIVENLIKNSKSYSQSKSKTHVIFGSRFPSDILSFSISQNLRTIANALMTNDRVILVFGDDLFAPLYDVLNQHYDYKFNKFWTRIAFGPSTESFPVDNRFRIIVLIDQNRAINDLDAPLLNRFEKQELTAQDYIYKNDISIDILEYAEKIVKGAYTNRKLRDFFFISHNDLLPSLVLKVIDEEIDLQIGKEKERENENENEKEKKKENKFLNFNLPFEIETEIEKESSDKEMELEKENDSSDDESSDGGSSDDGVSDDESSDDQFDSFNNKDELIQSQKEKRKQVKLPKVKRKIRRLLLQILKPSSMIFLKKDNEKLYKECLDNYLYADFPRFLEKISSQKNTFKQIIVSTFSPKQLDDRFFIPEEYLNKNRDNLVKLWLIERESELIQKLKHKLQENIINKKGYFFLQIDGQKRNDLFIKTKYLVNKVLQKLVKKQQKKNTFNEEKKNKKSTGQPIIQGKIVFVVHLSPNPNTNEFSFSFERNWEYYFVDDLLPSYFTIKDYLIKNFFQLCSNMIEKKKHLKVFINNNIPLILSKLPSLNAHFEQGLKKLTSIYQKLLIDQQTQDIIINQVMKKVQEFNHDKSFWNLEEFFQNELRDSFNNKKKLDSSSFKNLLQTHFSDKLSYIFSIVVNHLDQNNNFNLLNRSIQGLTEKKLIDLYNDLLQIYPDPPNKIIEQNQQYSCNFPFSFYLYHLCEIDLQIPQNINWIKNPFLEILKEIFKNEITREEITILLQTLLNDFEKILFSPLEIQAMKRIFNGNKQSFYIIIQIMMREGEQRIQPLIELSLSEIYHLIHENLKTLKWIIKLLNIDPNIDQKTIFKKKKKKKKRKETRHSSSDNDNLERDNNFINDDNYHYSSDSREYSEQEDYESLNEDNYEYSNSREYSIKQNKDKEKNNEEFDPYDFEESLEEDPYEIQKEYYPTTRNLQNTKEIPEINQSMTLFKLLEKITQNFLRNLRKTQKENFQKETRKNNFIFQILKVRNTMDHILEMLNNPQMTLQWIQILIVHLLISILFKNTKIEINTFRNILKTIPRMDKTKNLQKVIPKIIKGVWKVTQLYLLNPKFKCDITDVIITQKKSSELARCPNEINNIFYLKETEDNVCPICFEEINNNNIFKHLIKINEKELVDCQNEVQSILYVFGWTVEEILTLFLDKINKNKQVFLQLVEQIIMVSCGKNKISLGAFGTNFQFSHHFFQKILNKAIQKTNNSDIQNKITSEIIDLTSKYDYNFSQNDISQYDPKEYNDYSSSYSGEDLGDNANNSEDESLNQIFNHSAKKFLSSCLSLDIIINNLPKKDQFKSFELQDIFETPYTFKNLRNIVKLKEIILTEPEQLDIKFYKDKNILMFLFRSLKAKYGKNLYQLLFDRDPNFVNSLMGIPIVREYFDKLLSSSEQALQLQLNLPQDNLISRFQFLLSKNPIKRELEKGSRIIKLLAQSPNILSKLNDEQLLPQKQTSEFKFNLISLNRLILHTVEVFSSQVRIEPLSSLISEEMLDSESECVNILSQSCWPSMQGDTLKIHALEHVEEYACCPNDHVYHINNCHKPMEEKICPGCKEIIGGKDHIFAKGNRRATLEDVEKIPDLFGYAVFEEIDTNIGTKIRTINSLSYRMIRLMTHFLILTGSSISDQYFNTVKTKLMNRTLSIPSKKQILLGRIVNHIFKDLDVIIQLLSNKNFDDFCEFYHSFLNRLTKIKNEFSHNLKDFEKIPMGRDQFEKIIHRLCSLEKNGIWLDINEMKNKSRNKETTIDKWLKRDKKAGWQWKVPEKWNLDKFISNLNDEKEKLDQKEQEQKLKVTQYYIEHINEFSALKKFKSFHHFISLLYQKYSCEITEEESIEISIQQALEEMYENDSKAKIDNLWNDFKFVWDVFWPKIRAICHGVEDFNIDENWKLDPKQSIKSLLAGPKNESLFLSRVCWQIIHFQNNFIKEFQTREGVLKQNQKKAKDKVIVSVPNMYPTLQSVNWEIVTGIESQAVEKFINDRAIFKPTTFSVLEDFLNLTLLSGKQILTLNINDFPYKGTYDKDITIIKLEKSDRYQEELPRSFMDDLMSELQDKLDVLVRDLEITIRWFVKLDPESRRVFHSVNWYDFFQKKLASSDDLSLKLLANSQTLTKKVQMKHLLFVHHQIKFNQQNPFRKLASKFGQKLTKQEKIQLKNCYQKTKKIELIKAWKYMINNRLSEHMRRYTLFQCLEQIIPELTNNFNEEIPWFTEHFPKEISILKTISAYQFFISLEN</sequence>
<evidence type="ECO:0000256" key="1">
    <source>
        <dbReference type="ARBA" id="ARBA00004496"/>
    </source>
</evidence>
<feature type="domain" description="B box-type" evidence="10">
    <location>
        <begin position="425"/>
        <end position="468"/>
    </location>
</feature>
<feature type="compositionally biased region" description="Basic residues" evidence="9">
    <location>
        <begin position="3979"/>
        <end position="3990"/>
    </location>
</feature>
<feature type="compositionally biased region" description="Acidic residues" evidence="9">
    <location>
        <begin position="4023"/>
        <end position="4035"/>
    </location>
</feature>
<dbReference type="Gene3D" id="3.30.160.60">
    <property type="entry name" value="Classic Zinc Finger"/>
    <property type="match status" value="1"/>
</dbReference>
<dbReference type="InterPro" id="IPR000315">
    <property type="entry name" value="Znf_B-box"/>
</dbReference>
<dbReference type="Proteomes" id="UP001146793">
    <property type="component" value="Unassembled WGS sequence"/>
</dbReference>
<feature type="coiled-coil region" evidence="8">
    <location>
        <begin position="4890"/>
        <end position="4950"/>
    </location>
</feature>
<dbReference type="CDD" id="cd19757">
    <property type="entry name" value="Bbox1"/>
    <property type="match status" value="5"/>
</dbReference>
<organism evidence="12 13">
    <name type="scientific">Anaeramoeba flamelloides</name>
    <dbReference type="NCBI Taxonomy" id="1746091"/>
    <lineage>
        <taxon>Eukaryota</taxon>
        <taxon>Metamonada</taxon>
        <taxon>Anaeramoebidae</taxon>
        <taxon>Anaeramoeba</taxon>
    </lineage>
</organism>
<keyword evidence="6" id="KW-0391">Immunity</keyword>
<keyword evidence="3" id="KW-0479">Metal-binding</keyword>
<dbReference type="InterPro" id="IPR046439">
    <property type="entry name" value="ZF_RZ_dom"/>
</dbReference>
<dbReference type="InterPro" id="IPR003593">
    <property type="entry name" value="AAA+_ATPase"/>
</dbReference>
<dbReference type="InterPro" id="IPR031248">
    <property type="entry name" value="RNF213"/>
</dbReference>
<evidence type="ECO:0000256" key="9">
    <source>
        <dbReference type="SAM" id="MobiDB-lite"/>
    </source>
</evidence>
<gene>
    <name evidence="12" type="ORF">M0812_07888</name>
</gene>
<feature type="compositionally biased region" description="Basic and acidic residues" evidence="9">
    <location>
        <begin position="3991"/>
        <end position="4022"/>
    </location>
</feature>
<feature type="compositionally biased region" description="Acidic residues" evidence="9">
    <location>
        <begin position="3413"/>
        <end position="3424"/>
    </location>
</feature>
<dbReference type="GO" id="GO:0008270">
    <property type="term" value="F:zinc ion binding"/>
    <property type="evidence" value="ECO:0007669"/>
    <property type="project" value="UniProtKB-KW"/>
</dbReference>
<feature type="domain" description="B box-type" evidence="10">
    <location>
        <begin position="372"/>
        <end position="417"/>
    </location>
</feature>
<dbReference type="EMBL" id="JANTQA010000018">
    <property type="protein sequence ID" value="KAJ3446893.1"/>
    <property type="molecule type" value="Genomic_DNA"/>
</dbReference>
<dbReference type="PROSITE" id="PS51981">
    <property type="entry name" value="ZF_RZ"/>
    <property type="match status" value="1"/>
</dbReference>
<dbReference type="PANTHER" id="PTHR22605:SF1">
    <property type="entry name" value="RZ-TYPE DOMAIN-CONTAINING PROTEIN"/>
    <property type="match status" value="1"/>
</dbReference>
<feature type="domain" description="RZ-type" evidence="11">
    <location>
        <begin position="4662"/>
        <end position="4738"/>
    </location>
</feature>
<dbReference type="InterPro" id="IPR011704">
    <property type="entry name" value="ATPase_dyneun-rel_AAA"/>
</dbReference>
<dbReference type="PROSITE" id="PS50119">
    <property type="entry name" value="ZF_BBOX"/>
    <property type="match status" value="5"/>
</dbReference>
<dbReference type="GO" id="GO:0002376">
    <property type="term" value="P:immune system process"/>
    <property type="evidence" value="ECO:0007669"/>
    <property type="project" value="UniProtKB-KW"/>
</dbReference>
<feature type="domain" description="B box-type" evidence="10">
    <location>
        <begin position="493"/>
        <end position="541"/>
    </location>
</feature>
<dbReference type="GO" id="GO:0004842">
    <property type="term" value="F:ubiquitin-protein transferase activity"/>
    <property type="evidence" value="ECO:0007669"/>
    <property type="project" value="InterPro"/>
</dbReference>
<keyword evidence="2" id="KW-0963">Cytoplasm</keyword>
<protein>
    <recommendedName>
        <fullName evidence="14">B box-type domain-containing protein</fullName>
    </recommendedName>
</protein>
<dbReference type="PANTHER" id="PTHR22605">
    <property type="entry name" value="RZ-TYPE DOMAIN-CONTAINING PROTEIN"/>
    <property type="match status" value="1"/>
</dbReference>
<dbReference type="Pfam" id="PF20173">
    <property type="entry name" value="ZnF_RZ-type"/>
    <property type="match status" value="1"/>
</dbReference>
<evidence type="ECO:0000313" key="13">
    <source>
        <dbReference type="Proteomes" id="UP001146793"/>
    </source>
</evidence>
<evidence type="ECO:0000256" key="4">
    <source>
        <dbReference type="ARBA" id="ARBA00022771"/>
    </source>
</evidence>
<evidence type="ECO:0000259" key="11">
    <source>
        <dbReference type="PROSITE" id="PS51981"/>
    </source>
</evidence>
<feature type="domain" description="B box-type" evidence="10">
    <location>
        <begin position="246"/>
        <end position="293"/>
    </location>
</feature>
<evidence type="ECO:0000256" key="2">
    <source>
        <dbReference type="ARBA" id="ARBA00022490"/>
    </source>
</evidence>
<dbReference type="GO" id="GO:0005737">
    <property type="term" value="C:cytoplasm"/>
    <property type="evidence" value="ECO:0007669"/>
    <property type="project" value="UniProtKB-SubCell"/>
</dbReference>
<comment type="subcellular location">
    <subcellularLocation>
        <location evidence="1">Cytoplasm</location>
    </subcellularLocation>
</comment>
<dbReference type="SMART" id="SM00336">
    <property type="entry name" value="BBOX"/>
    <property type="match status" value="5"/>
</dbReference>
<dbReference type="SMART" id="SM00382">
    <property type="entry name" value="AAA"/>
    <property type="match status" value="2"/>
</dbReference>
<dbReference type="Gene3D" id="3.40.50.300">
    <property type="entry name" value="P-loop containing nucleotide triphosphate hydrolases"/>
    <property type="match status" value="1"/>
</dbReference>
<dbReference type="Pfam" id="PF07728">
    <property type="entry name" value="AAA_5"/>
    <property type="match status" value="1"/>
</dbReference>
<feature type="compositionally biased region" description="Basic and acidic residues" evidence="9">
    <location>
        <begin position="3383"/>
        <end position="3398"/>
    </location>
</feature>
<feature type="domain" description="B box-type" evidence="10">
    <location>
        <begin position="65"/>
        <end position="114"/>
    </location>
</feature>
<keyword evidence="4 7" id="KW-0863">Zinc-finger</keyword>
<name>A0AAV7ZZ96_9EUKA</name>
<evidence type="ECO:0000313" key="12">
    <source>
        <dbReference type="EMBL" id="KAJ3446893.1"/>
    </source>
</evidence>
<evidence type="ECO:0000256" key="8">
    <source>
        <dbReference type="SAM" id="Coils"/>
    </source>
</evidence>
<feature type="region of interest" description="Disordered" evidence="9">
    <location>
        <begin position="3979"/>
        <end position="4067"/>
    </location>
</feature>
<keyword evidence="8" id="KW-0175">Coiled coil</keyword>
<comment type="caution">
    <text evidence="12">The sequence shown here is derived from an EMBL/GenBank/DDBJ whole genome shotgun (WGS) entry which is preliminary data.</text>
</comment>
<evidence type="ECO:0000256" key="3">
    <source>
        <dbReference type="ARBA" id="ARBA00022723"/>
    </source>
</evidence>
<feature type="region of interest" description="Disordered" evidence="9">
    <location>
        <begin position="3383"/>
        <end position="3446"/>
    </location>
</feature>
<proteinExistence type="predicted"/>
<accession>A0AAV7ZZ96</accession>
<feature type="compositionally biased region" description="Acidic residues" evidence="9">
    <location>
        <begin position="4057"/>
        <end position="4067"/>
    </location>
</feature>
<evidence type="ECO:0000256" key="7">
    <source>
        <dbReference type="PROSITE-ProRule" id="PRU00024"/>
    </source>
</evidence>
<feature type="coiled-coil region" evidence="8">
    <location>
        <begin position="1298"/>
        <end position="1332"/>
    </location>
</feature>
<dbReference type="GO" id="GO:0005524">
    <property type="term" value="F:ATP binding"/>
    <property type="evidence" value="ECO:0007669"/>
    <property type="project" value="InterPro"/>
</dbReference>
<evidence type="ECO:0000256" key="6">
    <source>
        <dbReference type="ARBA" id="ARBA00022859"/>
    </source>
</evidence>
<dbReference type="GO" id="GO:0016887">
    <property type="term" value="F:ATP hydrolysis activity"/>
    <property type="evidence" value="ECO:0007669"/>
    <property type="project" value="InterPro"/>
</dbReference>
<feature type="compositionally biased region" description="Basic and acidic residues" evidence="9">
    <location>
        <begin position="4043"/>
        <end position="4056"/>
    </location>
</feature>
<reference evidence="12" key="1">
    <citation type="submission" date="2022-08" db="EMBL/GenBank/DDBJ databases">
        <title>Novel sulphate-reducing endosymbionts in the free-living metamonad Anaeramoeba.</title>
        <authorList>
            <person name="Jerlstrom-Hultqvist J."/>
            <person name="Cepicka I."/>
            <person name="Gallot-Lavallee L."/>
            <person name="Salas-Leiva D."/>
            <person name="Curtis B.A."/>
            <person name="Zahonova K."/>
            <person name="Pipaliya S."/>
            <person name="Dacks J."/>
            <person name="Roger A.J."/>
        </authorList>
    </citation>
    <scope>NUCLEOTIDE SEQUENCE</scope>
    <source>
        <strain evidence="12">Busselton2</strain>
    </source>
</reference>
<evidence type="ECO:0000256" key="5">
    <source>
        <dbReference type="ARBA" id="ARBA00022833"/>
    </source>
</evidence>
<evidence type="ECO:0008006" key="14">
    <source>
        <dbReference type="Google" id="ProtNLM"/>
    </source>
</evidence>